<protein>
    <submittedName>
        <fullName evidence="2">Uncharacterized protein</fullName>
    </submittedName>
</protein>
<dbReference type="InterPro" id="IPR022048">
    <property type="entry name" value="Envelope_fusion-like"/>
</dbReference>
<keyword evidence="1" id="KW-0472">Membrane</keyword>
<dbReference type="PANTHER" id="PTHR22922:SF19">
    <property type="entry name" value="CAPRIN HOMOLOG"/>
    <property type="match status" value="1"/>
</dbReference>
<dbReference type="GO" id="GO:0005737">
    <property type="term" value="C:cytoplasm"/>
    <property type="evidence" value="ECO:0000318"/>
    <property type="project" value="GO_Central"/>
</dbReference>
<reference evidence="2 3" key="1">
    <citation type="journal article" date="2011" name="Science">
        <title>The ecoresponsive genome of Daphnia pulex.</title>
        <authorList>
            <person name="Colbourne J.K."/>
            <person name="Pfrender M.E."/>
            <person name="Gilbert D."/>
            <person name="Thomas W.K."/>
            <person name="Tucker A."/>
            <person name="Oakley T.H."/>
            <person name="Tokishita S."/>
            <person name="Aerts A."/>
            <person name="Arnold G.J."/>
            <person name="Basu M.K."/>
            <person name="Bauer D.J."/>
            <person name="Caceres C.E."/>
            <person name="Carmel L."/>
            <person name="Casola C."/>
            <person name="Choi J.H."/>
            <person name="Detter J.C."/>
            <person name="Dong Q."/>
            <person name="Dusheyko S."/>
            <person name="Eads B.D."/>
            <person name="Frohlich T."/>
            <person name="Geiler-Samerotte K.A."/>
            <person name="Gerlach D."/>
            <person name="Hatcher P."/>
            <person name="Jogdeo S."/>
            <person name="Krijgsveld J."/>
            <person name="Kriventseva E.V."/>
            <person name="Kultz D."/>
            <person name="Laforsch C."/>
            <person name="Lindquist E."/>
            <person name="Lopez J."/>
            <person name="Manak J.R."/>
            <person name="Muller J."/>
            <person name="Pangilinan J."/>
            <person name="Patwardhan R.P."/>
            <person name="Pitluck S."/>
            <person name="Pritham E.J."/>
            <person name="Rechtsteiner A."/>
            <person name="Rho M."/>
            <person name="Rogozin I.B."/>
            <person name="Sakarya O."/>
            <person name="Salamov A."/>
            <person name="Schaack S."/>
            <person name="Shapiro H."/>
            <person name="Shiga Y."/>
            <person name="Skalitzky C."/>
            <person name="Smith Z."/>
            <person name="Souvorov A."/>
            <person name="Sung W."/>
            <person name="Tang Z."/>
            <person name="Tsuchiya D."/>
            <person name="Tu H."/>
            <person name="Vos H."/>
            <person name="Wang M."/>
            <person name="Wolf Y.I."/>
            <person name="Yamagata H."/>
            <person name="Yamada T."/>
            <person name="Ye Y."/>
            <person name="Shaw J.R."/>
            <person name="Andrews J."/>
            <person name="Crease T.J."/>
            <person name="Tang H."/>
            <person name="Lucas S.M."/>
            <person name="Robertson H.M."/>
            <person name="Bork P."/>
            <person name="Koonin E.V."/>
            <person name="Zdobnov E.M."/>
            <person name="Grigoriev I.V."/>
            <person name="Lynch M."/>
            <person name="Boore J.L."/>
        </authorList>
    </citation>
    <scope>NUCLEOTIDE SEQUENCE [LARGE SCALE GENOMIC DNA]</scope>
</reference>
<dbReference type="Proteomes" id="UP000000305">
    <property type="component" value="Unassembled WGS sequence"/>
</dbReference>
<evidence type="ECO:0000313" key="2">
    <source>
        <dbReference type="EMBL" id="EFX71004.1"/>
    </source>
</evidence>
<proteinExistence type="predicted"/>
<keyword evidence="1" id="KW-1133">Transmembrane helix</keyword>
<dbReference type="HOGENOM" id="CLU_056242_0_0_1"/>
<dbReference type="KEGG" id="dpx:DAPPUDRAFT_256263"/>
<dbReference type="eggNOG" id="ENOG502TCIC">
    <property type="taxonomic scope" value="Eukaryota"/>
</dbReference>
<dbReference type="GO" id="GO:0003723">
    <property type="term" value="F:RNA binding"/>
    <property type="evidence" value="ECO:0000318"/>
    <property type="project" value="GO_Central"/>
</dbReference>
<evidence type="ECO:0000313" key="3">
    <source>
        <dbReference type="Proteomes" id="UP000000305"/>
    </source>
</evidence>
<feature type="transmembrane region" description="Helical" evidence="1">
    <location>
        <begin position="366"/>
        <end position="388"/>
    </location>
</feature>
<accession>E9HB11</accession>
<dbReference type="Pfam" id="PF12259">
    <property type="entry name" value="Baculo_F"/>
    <property type="match status" value="1"/>
</dbReference>
<dbReference type="EMBL" id="GL732614">
    <property type="protein sequence ID" value="EFX71004.1"/>
    <property type="molecule type" value="Genomic_DNA"/>
</dbReference>
<dbReference type="AlphaFoldDB" id="E9HB11"/>
<evidence type="ECO:0000256" key="1">
    <source>
        <dbReference type="SAM" id="Phobius"/>
    </source>
</evidence>
<gene>
    <name evidence="2" type="ORF">DAPPUDRAFT_256263</name>
</gene>
<keyword evidence="1" id="KW-0812">Transmembrane</keyword>
<dbReference type="PhylomeDB" id="E9HB11"/>
<keyword evidence="3" id="KW-1185">Reference proteome</keyword>
<dbReference type="InParanoid" id="E9HB11"/>
<dbReference type="PANTHER" id="PTHR22922">
    <property type="entry name" value="GPI-ANCHORED PROTEIN P137"/>
    <property type="match status" value="1"/>
</dbReference>
<organism evidence="2 3">
    <name type="scientific">Daphnia pulex</name>
    <name type="common">Water flea</name>
    <dbReference type="NCBI Taxonomy" id="6669"/>
    <lineage>
        <taxon>Eukaryota</taxon>
        <taxon>Metazoa</taxon>
        <taxon>Ecdysozoa</taxon>
        <taxon>Arthropoda</taxon>
        <taxon>Crustacea</taxon>
        <taxon>Branchiopoda</taxon>
        <taxon>Diplostraca</taxon>
        <taxon>Cladocera</taxon>
        <taxon>Anomopoda</taxon>
        <taxon>Daphniidae</taxon>
        <taxon>Daphnia</taxon>
    </lineage>
</organism>
<sequence>MDYIKYSELLHVQQTQYFAELDATFATMEHILGWLQRQIGSWEIGLSALANGRLSPQMFSPTTLQTVVADINVNLPLGWTIPSEDLWVIYREARVSVAVINNHFRLFIDIPIYDHAQHFNLFQIISLPKPAGNGSHGVRFTNIPEFLAVAPDLDTFIELSSLEILNCRQLDKQLCAFHTGFSKRGARTSCAVALFTNDVSLTGSSCQSQFIQWNGPEVAYLGQNQWAFSAVTSHSVVFSCPPDSKRPPPQQLQLPPIGYFEVPSGCTARTDHWIFPASLEGSTVSAAIALQIPNLPDFRPNITYNKAATVLPFPATNVSHLSRMSELLLQQEAVDVKASMTHDQIVRLLDSSVPASTHHCAYPYEWVVAFIILTLALGGLTVFTLLLARRMMDHLRRSSGIYEVADYHPVLNIGSTTPDNDN</sequence>
<name>E9HB11_DAPPU</name>
<dbReference type="InterPro" id="IPR028816">
    <property type="entry name" value="Caprin"/>
</dbReference>
<dbReference type="OrthoDB" id="7695795at2759"/>